<protein>
    <submittedName>
        <fullName evidence="2">Uncharacterized protein</fullName>
    </submittedName>
</protein>
<organism evidence="2 3">
    <name type="scientific">Puccinia graminis f. sp. tritici</name>
    <dbReference type="NCBI Taxonomy" id="56615"/>
    <lineage>
        <taxon>Eukaryota</taxon>
        <taxon>Fungi</taxon>
        <taxon>Dikarya</taxon>
        <taxon>Basidiomycota</taxon>
        <taxon>Pucciniomycotina</taxon>
        <taxon>Pucciniomycetes</taxon>
        <taxon>Pucciniales</taxon>
        <taxon>Pucciniaceae</taxon>
        <taxon>Puccinia</taxon>
    </lineage>
</organism>
<comment type="caution">
    <text evidence="2">The sequence shown here is derived from an EMBL/GenBank/DDBJ whole genome shotgun (WGS) entry which is preliminary data.</text>
</comment>
<reference evidence="2 3" key="1">
    <citation type="submission" date="2019-05" db="EMBL/GenBank/DDBJ databases">
        <title>Emergence of the Ug99 lineage of the wheat stem rust pathogen through somatic hybridization.</title>
        <authorList>
            <person name="Li F."/>
            <person name="Upadhyaya N.M."/>
            <person name="Sperschneider J."/>
            <person name="Matny O."/>
            <person name="Nguyen-Phuc H."/>
            <person name="Mago R."/>
            <person name="Raley C."/>
            <person name="Miller M.E."/>
            <person name="Silverstein K.A.T."/>
            <person name="Henningsen E."/>
            <person name="Hirsch C.D."/>
            <person name="Visser B."/>
            <person name="Pretorius Z.A."/>
            <person name="Steffenson B.J."/>
            <person name="Schwessinger B."/>
            <person name="Dodds P.N."/>
            <person name="Figueroa M."/>
        </authorList>
    </citation>
    <scope>NUCLEOTIDE SEQUENCE [LARGE SCALE GENOMIC DNA]</scope>
    <source>
        <strain evidence="2">21-0</strain>
    </source>
</reference>
<evidence type="ECO:0000256" key="1">
    <source>
        <dbReference type="SAM" id="SignalP"/>
    </source>
</evidence>
<dbReference type="AlphaFoldDB" id="A0A5B0NK61"/>
<keyword evidence="1" id="KW-0732">Signal</keyword>
<sequence length="111" mass="12335">MHPWLKTKAAILLTSCIAFTKQLNCPLRRCNGVSNSTGSNYTEPRATCKTMTTCPEHTAQCYPCTQLVPLEYHKCTLCGHQWTAPMLNRCPKANDNHVNQQCARPNTSPAA</sequence>
<evidence type="ECO:0000313" key="2">
    <source>
        <dbReference type="EMBL" id="KAA1089691.1"/>
    </source>
</evidence>
<dbReference type="EMBL" id="VSWC01000093">
    <property type="protein sequence ID" value="KAA1089691.1"/>
    <property type="molecule type" value="Genomic_DNA"/>
</dbReference>
<name>A0A5B0NK61_PUCGR</name>
<feature type="signal peptide" evidence="1">
    <location>
        <begin position="1"/>
        <end position="22"/>
    </location>
</feature>
<dbReference type="Proteomes" id="UP000324748">
    <property type="component" value="Unassembled WGS sequence"/>
</dbReference>
<accession>A0A5B0NK61</accession>
<feature type="chain" id="PRO_5023080569" evidence="1">
    <location>
        <begin position="23"/>
        <end position="111"/>
    </location>
</feature>
<proteinExistence type="predicted"/>
<keyword evidence="3" id="KW-1185">Reference proteome</keyword>
<evidence type="ECO:0000313" key="3">
    <source>
        <dbReference type="Proteomes" id="UP000324748"/>
    </source>
</evidence>
<gene>
    <name evidence="2" type="ORF">PGT21_027162</name>
</gene>